<evidence type="ECO:0000256" key="13">
    <source>
        <dbReference type="ARBA" id="ARBA00049527"/>
    </source>
</evidence>
<keyword evidence="17" id="KW-1185">Reference proteome</keyword>
<dbReference type="WBParaSite" id="scaffold397_cov312.g984">
    <property type="protein sequence ID" value="scaffold397_cov312.g984"/>
    <property type="gene ID" value="scaffold397_cov312.g984"/>
</dbReference>
<dbReference type="GO" id="GO:0005811">
    <property type="term" value="C:lipid droplet"/>
    <property type="evidence" value="ECO:0007669"/>
    <property type="project" value="InterPro"/>
</dbReference>
<evidence type="ECO:0000256" key="15">
    <source>
        <dbReference type="SAM" id="MobiDB-lite"/>
    </source>
</evidence>
<dbReference type="EC" id="2.7.11.1" evidence="2"/>
<name>A0A915MKI3_MELJA</name>
<dbReference type="SMART" id="SM00220">
    <property type="entry name" value="S_TKc"/>
    <property type="match status" value="1"/>
</dbReference>
<dbReference type="Gene3D" id="3.40.50.1820">
    <property type="entry name" value="alpha/beta hydrolase"/>
    <property type="match status" value="1"/>
</dbReference>
<dbReference type="GO" id="GO:0019915">
    <property type="term" value="P:lipid storage"/>
    <property type="evidence" value="ECO:0007669"/>
    <property type="project" value="InterPro"/>
</dbReference>
<reference evidence="18" key="1">
    <citation type="submission" date="2022-11" db="UniProtKB">
        <authorList>
            <consortium name="WormBaseParasite"/>
        </authorList>
    </citation>
    <scope>IDENTIFICATION</scope>
</reference>
<keyword evidence="8 14" id="KW-0067">ATP-binding</keyword>
<dbReference type="InterPro" id="IPR019363">
    <property type="entry name" value="LDAH"/>
</dbReference>
<evidence type="ECO:0000313" key="18">
    <source>
        <dbReference type="WBParaSite" id="scaffold397_cov312.g984"/>
    </source>
</evidence>
<dbReference type="EC" id="3.1.1.13" evidence="10"/>
<dbReference type="InterPro" id="IPR017441">
    <property type="entry name" value="Protein_kinase_ATP_BS"/>
</dbReference>
<evidence type="ECO:0000256" key="14">
    <source>
        <dbReference type="PROSITE-ProRule" id="PRU10141"/>
    </source>
</evidence>
<dbReference type="GO" id="GO:0005737">
    <property type="term" value="C:cytoplasm"/>
    <property type="evidence" value="ECO:0007669"/>
    <property type="project" value="TreeGrafter"/>
</dbReference>
<dbReference type="Pfam" id="PF10230">
    <property type="entry name" value="LIDHydrolase"/>
    <property type="match status" value="1"/>
</dbReference>
<evidence type="ECO:0000256" key="12">
    <source>
        <dbReference type="ARBA" id="ARBA00048679"/>
    </source>
</evidence>
<dbReference type="GO" id="GO:0000226">
    <property type="term" value="P:microtubule cytoskeleton organization"/>
    <property type="evidence" value="ECO:0007669"/>
    <property type="project" value="TreeGrafter"/>
</dbReference>
<dbReference type="PROSITE" id="PS00108">
    <property type="entry name" value="PROTEIN_KINASE_ST"/>
    <property type="match status" value="1"/>
</dbReference>
<dbReference type="GO" id="GO:0004771">
    <property type="term" value="F:sterol ester esterase activity"/>
    <property type="evidence" value="ECO:0007669"/>
    <property type="project" value="UniProtKB-EC"/>
</dbReference>
<keyword evidence="4" id="KW-0723">Serine/threonine-protein kinase</keyword>
<evidence type="ECO:0000313" key="17">
    <source>
        <dbReference type="Proteomes" id="UP000887561"/>
    </source>
</evidence>
<feature type="domain" description="Protein kinase" evidence="16">
    <location>
        <begin position="365"/>
        <end position="601"/>
    </location>
</feature>
<dbReference type="PANTHER" id="PTHR24346">
    <property type="entry name" value="MAP/MICROTUBULE AFFINITY-REGULATING KINASE"/>
    <property type="match status" value="1"/>
</dbReference>
<feature type="compositionally biased region" description="Basic residues" evidence="15">
    <location>
        <begin position="978"/>
        <end position="988"/>
    </location>
</feature>
<dbReference type="PROSITE" id="PS50011">
    <property type="entry name" value="PROTEIN_KINASE_DOM"/>
    <property type="match status" value="1"/>
</dbReference>
<dbReference type="Pfam" id="PF00069">
    <property type="entry name" value="Pkinase"/>
    <property type="match status" value="1"/>
</dbReference>
<evidence type="ECO:0000256" key="8">
    <source>
        <dbReference type="ARBA" id="ARBA00022840"/>
    </source>
</evidence>
<keyword evidence="5" id="KW-0808">Transferase</keyword>
<dbReference type="GO" id="GO:0035556">
    <property type="term" value="P:intracellular signal transduction"/>
    <property type="evidence" value="ECO:0007669"/>
    <property type="project" value="TreeGrafter"/>
</dbReference>
<dbReference type="FunFam" id="1.10.510.10:FF:000571">
    <property type="entry name" value="Maternal embryonic leucine zipper kinase"/>
    <property type="match status" value="1"/>
</dbReference>
<dbReference type="InterPro" id="IPR008271">
    <property type="entry name" value="Ser/Thr_kinase_AS"/>
</dbReference>
<dbReference type="InterPro" id="IPR011009">
    <property type="entry name" value="Kinase-like_dom_sf"/>
</dbReference>
<evidence type="ECO:0000256" key="4">
    <source>
        <dbReference type="ARBA" id="ARBA00022527"/>
    </source>
</evidence>
<evidence type="ECO:0000256" key="1">
    <source>
        <dbReference type="ARBA" id="ARBA00001946"/>
    </source>
</evidence>
<evidence type="ECO:0000256" key="2">
    <source>
        <dbReference type="ARBA" id="ARBA00012513"/>
    </source>
</evidence>
<dbReference type="Gene3D" id="1.10.510.10">
    <property type="entry name" value="Transferase(Phosphotransferase) domain 1"/>
    <property type="match status" value="1"/>
</dbReference>
<feature type="binding site" evidence="14">
    <location>
        <position position="394"/>
    </location>
    <ligand>
        <name>ATP</name>
        <dbReference type="ChEBI" id="CHEBI:30616"/>
    </ligand>
</feature>
<evidence type="ECO:0000256" key="9">
    <source>
        <dbReference type="ARBA" id="ARBA00031924"/>
    </source>
</evidence>
<dbReference type="Proteomes" id="UP000887561">
    <property type="component" value="Unplaced"/>
</dbReference>
<comment type="catalytic activity">
    <reaction evidence="12">
        <text>L-seryl-[protein] + ATP = O-phospho-L-seryl-[protein] + ADP + H(+)</text>
        <dbReference type="Rhea" id="RHEA:17989"/>
        <dbReference type="Rhea" id="RHEA-COMP:9863"/>
        <dbReference type="Rhea" id="RHEA-COMP:11604"/>
        <dbReference type="ChEBI" id="CHEBI:15378"/>
        <dbReference type="ChEBI" id="CHEBI:29999"/>
        <dbReference type="ChEBI" id="CHEBI:30616"/>
        <dbReference type="ChEBI" id="CHEBI:83421"/>
        <dbReference type="ChEBI" id="CHEBI:456216"/>
        <dbReference type="EC" id="2.7.11.1"/>
    </reaction>
</comment>
<dbReference type="InterPro" id="IPR029058">
    <property type="entry name" value="AB_hydrolase_fold"/>
</dbReference>
<dbReference type="GO" id="GO:0050321">
    <property type="term" value="F:tau-protein kinase activity"/>
    <property type="evidence" value="ECO:0007669"/>
    <property type="project" value="TreeGrafter"/>
</dbReference>
<organism evidence="17 18">
    <name type="scientific">Meloidogyne javanica</name>
    <name type="common">Root-knot nematode worm</name>
    <dbReference type="NCBI Taxonomy" id="6303"/>
    <lineage>
        <taxon>Eukaryota</taxon>
        <taxon>Metazoa</taxon>
        <taxon>Ecdysozoa</taxon>
        <taxon>Nematoda</taxon>
        <taxon>Chromadorea</taxon>
        <taxon>Rhabditida</taxon>
        <taxon>Tylenchina</taxon>
        <taxon>Tylenchomorpha</taxon>
        <taxon>Tylenchoidea</taxon>
        <taxon>Meloidogynidae</taxon>
        <taxon>Meloidogyninae</taxon>
        <taxon>Meloidogyne</taxon>
        <taxon>Meloidogyne incognita group</taxon>
    </lineage>
</organism>
<evidence type="ECO:0000256" key="5">
    <source>
        <dbReference type="ARBA" id="ARBA00022679"/>
    </source>
</evidence>
<dbReference type="SUPFAM" id="SSF53474">
    <property type="entry name" value="alpha/beta-Hydrolases"/>
    <property type="match status" value="1"/>
</dbReference>
<evidence type="ECO:0000259" key="16">
    <source>
        <dbReference type="PROSITE" id="PS50011"/>
    </source>
</evidence>
<dbReference type="SUPFAM" id="SSF56112">
    <property type="entry name" value="Protein kinase-like (PK-like)"/>
    <property type="match status" value="1"/>
</dbReference>
<accession>A0A915MKI3</accession>
<comment type="catalytic activity">
    <reaction evidence="13">
        <text>a cholesterol ester + H2O = cholesterol + a fatty acid + H(+)</text>
        <dbReference type="Rhea" id="RHEA:36403"/>
        <dbReference type="ChEBI" id="CHEBI:15377"/>
        <dbReference type="ChEBI" id="CHEBI:15378"/>
        <dbReference type="ChEBI" id="CHEBI:16113"/>
        <dbReference type="ChEBI" id="CHEBI:17002"/>
        <dbReference type="ChEBI" id="CHEBI:28868"/>
        <dbReference type="EC" id="3.1.1.13"/>
    </reaction>
    <physiologicalReaction direction="left-to-right" evidence="13">
        <dbReference type="Rhea" id="RHEA:36404"/>
    </physiologicalReaction>
</comment>
<proteinExistence type="predicted"/>
<evidence type="ECO:0000256" key="7">
    <source>
        <dbReference type="ARBA" id="ARBA00022777"/>
    </source>
</evidence>
<dbReference type="PROSITE" id="PS00107">
    <property type="entry name" value="PROTEIN_KINASE_ATP"/>
    <property type="match status" value="1"/>
</dbReference>
<evidence type="ECO:0000256" key="10">
    <source>
        <dbReference type="ARBA" id="ARBA00039150"/>
    </source>
</evidence>
<comment type="catalytic activity">
    <reaction evidence="11">
        <text>L-threonyl-[protein] + ATP = O-phospho-L-threonyl-[protein] + ADP + H(+)</text>
        <dbReference type="Rhea" id="RHEA:46608"/>
        <dbReference type="Rhea" id="RHEA-COMP:11060"/>
        <dbReference type="Rhea" id="RHEA-COMP:11605"/>
        <dbReference type="ChEBI" id="CHEBI:15378"/>
        <dbReference type="ChEBI" id="CHEBI:30013"/>
        <dbReference type="ChEBI" id="CHEBI:30616"/>
        <dbReference type="ChEBI" id="CHEBI:61977"/>
        <dbReference type="ChEBI" id="CHEBI:456216"/>
        <dbReference type="EC" id="2.7.11.1"/>
    </reaction>
</comment>
<dbReference type="FunFam" id="3.30.200.20:FF:000003">
    <property type="entry name" value="Non-specific serine/threonine protein kinase"/>
    <property type="match status" value="1"/>
</dbReference>
<dbReference type="GO" id="GO:0005524">
    <property type="term" value="F:ATP binding"/>
    <property type="evidence" value="ECO:0007669"/>
    <property type="project" value="UniProtKB-UniRule"/>
</dbReference>
<dbReference type="AlphaFoldDB" id="A0A915MKI3"/>
<protein>
    <recommendedName>
        <fullName evidence="3">Lipid droplet-associated hydrolase</fullName>
        <ecNumber evidence="2">2.7.11.1</ecNumber>
        <ecNumber evidence="10">3.1.1.13</ecNumber>
    </recommendedName>
    <alternativeName>
        <fullName evidence="9">Lipid droplet-associated serine hydrolase</fullName>
    </alternativeName>
</protein>
<dbReference type="CDD" id="cd14003">
    <property type="entry name" value="STKc_AMPK-like"/>
    <property type="match status" value="1"/>
</dbReference>
<feature type="region of interest" description="Disordered" evidence="15">
    <location>
        <begin position="919"/>
        <end position="990"/>
    </location>
</feature>
<evidence type="ECO:0000256" key="3">
    <source>
        <dbReference type="ARBA" id="ARBA00019242"/>
    </source>
</evidence>
<evidence type="ECO:0000256" key="11">
    <source>
        <dbReference type="ARBA" id="ARBA00047899"/>
    </source>
</evidence>
<evidence type="ECO:0000256" key="6">
    <source>
        <dbReference type="ARBA" id="ARBA00022741"/>
    </source>
</evidence>
<keyword evidence="7" id="KW-0418">Kinase</keyword>
<dbReference type="InterPro" id="IPR000719">
    <property type="entry name" value="Prot_kinase_dom"/>
</dbReference>
<keyword evidence="6 14" id="KW-0547">Nucleotide-binding</keyword>
<comment type="cofactor">
    <cofactor evidence="1">
        <name>Mg(2+)</name>
        <dbReference type="ChEBI" id="CHEBI:18420"/>
    </cofactor>
</comment>
<sequence length="1102" mass="122583">MASLPHIETFTQWVTLACGVKVRFTRMEFNWDDFDDEGSFDANQDQTIFLCIPGNPGNDQFYQVFGGFLLRAFALGSAYKHIKFFSIAHANHVPLPPGINENDPQCNKRFNLDEQIHIKMRFIDEYLHTIIGPKKARIFLIGHSIGAYIALKLLPKLLNDGWDCVVCYCLFPTVEDMDLTPNGIRMGPIVKFVNRLDSIFKWIFSLINWFIPQSFKRWIVRKNFGELMANSNVEAGVELINPLVFRNIVHMTFHELEQVRNFDDSLLAEPQKHYVMFFYGQEDGWVPVEFAARMKMRAPRGTLQVLIDQRNLMFDSPQFGDSQQQFCTNMSTISSAATGESSCSAASVMIAKRERRLRLEKVGSYRVGRILGRGNFAQVRVAYHEIANAKVAMKIVDKRSLDAENLAKIEREIQILQKLNHPFIVKLYEVIRTNRFLYIVTEYVSNGELFDMLMDGGRQTEVESRRIFQQIVSAVVYCHASGIVHRDLKAENLLLDKKGNIKIIDFGFSNYQQPSQLLSTWCGSPPYAAPELLLAQEYDGLTAGFPFPGDSVEKLKRAVLSDHLKIPFWVSVECADLIRKMLTISPAKRYNLQQVIQHRWFSAGKMPEQIKMLLITSVNKEQLVISSDETINVPPTSRPILDPTVLVFMQQHTGWSDDQISEEVISHNYESPIFATYELLLARLSEFRSAEAAAALSTNTGGFSGMGTNFAFMENEHTRRGSRGSIISGKANITPTETTQCATIPTHHLAKLSLSTSPDYDSDDSDSANDLVDSMSNDDITSLSSSIPFIQSQQQRSPNIYKSRRRVYRQYHQLNPLLNAVAQQFAVDTTRAWANAAAAAALFASQIQQQNSSGGSSSGTAALQQAAALNLVSLQNFPFVDYARMIHVPNQERRASANEALLGLNSYAHLLASTMGVGSGGGNGSGGPDTRCSSSQGTSSSPRQVLQAQPPHRSSCHQQPRRSVEEEGESYLLGQRGANKRNTQRHSRTMPYFKQILGDERRSSWASSCSSSITSGSVAAALAINAQQQAQLERLYRQSIAQTNAAASTSDATATSALPSVQQLQLEFQKLYASTKEGSPGPVGVGGTSSAAVNAQNPLLMG</sequence>
<dbReference type="PANTHER" id="PTHR24346:SF42">
    <property type="entry name" value="SERINE_THREONINE-PROTEIN KINASE SIK3"/>
    <property type="match status" value="1"/>
</dbReference>